<feature type="transmembrane region" description="Helical" evidence="6">
    <location>
        <begin position="123"/>
        <end position="144"/>
    </location>
</feature>
<feature type="transmembrane region" description="Helical" evidence="6">
    <location>
        <begin position="48"/>
        <end position="73"/>
    </location>
</feature>
<feature type="transmembrane region" description="Helical" evidence="6">
    <location>
        <begin position="194"/>
        <end position="214"/>
    </location>
</feature>
<dbReference type="NCBIfam" id="TIGR00797">
    <property type="entry name" value="matE"/>
    <property type="match status" value="1"/>
</dbReference>
<proteinExistence type="inferred from homology"/>
<keyword evidence="4 6" id="KW-1133">Transmembrane helix</keyword>
<accession>A0ABU6USN8</accession>
<evidence type="ECO:0000256" key="2">
    <source>
        <dbReference type="ARBA" id="ARBA00010199"/>
    </source>
</evidence>
<dbReference type="Proteomes" id="UP001341840">
    <property type="component" value="Unassembled WGS sequence"/>
</dbReference>
<sequence length="365" mass="39328">MRGPAENFLMLRAFGAPAIVIALAAQGTFRGFKDTKTPLYAVGKSHRLPIAFSVVYSILLTPWFLLFSFIICMKPAIAWLIDLLSRTCMGAGNVLNAMLDPILIFFFGLGISGAAAATVISEYLIAIILLWKLTSNVLIMPFDFDGRKFFSYLKSGGLLIGRTVAVFLTLTLSTSMAAKQGSIPMAGHQICMQVWLPISLLTDALALAGQTLLAGSFSQGDYKQARLVTYRVLQIGLGTGITLSVILFFGFGAFSSLFTTDLEVLSVARSGILFVAGTQPVNALAFVIDGLYYGVSDYGYAAYSTMLVGLVSSMFLLVAGPELGLPGVWTGLFLFMTLRVLAGTWRLSSKNGPWSMIWYKEGGGD</sequence>
<feature type="transmembrane region" description="Helical" evidence="6">
    <location>
        <begin position="94"/>
        <end position="117"/>
    </location>
</feature>
<name>A0ABU6USN8_9FABA</name>
<dbReference type="PANTHER" id="PTHR42893:SF46">
    <property type="entry name" value="PROTEIN DETOXIFICATION 44, CHLOROPLASTIC"/>
    <property type="match status" value="1"/>
</dbReference>
<dbReference type="InterPro" id="IPR002528">
    <property type="entry name" value="MATE_fam"/>
</dbReference>
<evidence type="ECO:0000313" key="7">
    <source>
        <dbReference type="EMBL" id="MED6163028.1"/>
    </source>
</evidence>
<comment type="caution">
    <text evidence="7">The sequence shown here is derived from an EMBL/GenBank/DDBJ whole genome shotgun (WGS) entry which is preliminary data.</text>
</comment>
<feature type="transmembrane region" description="Helical" evidence="6">
    <location>
        <begin position="270"/>
        <end position="288"/>
    </location>
</feature>
<feature type="transmembrane region" description="Helical" evidence="6">
    <location>
        <begin position="300"/>
        <end position="320"/>
    </location>
</feature>
<keyword evidence="3 6" id="KW-0812">Transmembrane</keyword>
<dbReference type="EMBL" id="JASCZI010121818">
    <property type="protein sequence ID" value="MED6163028.1"/>
    <property type="molecule type" value="Genomic_DNA"/>
</dbReference>
<keyword evidence="8" id="KW-1185">Reference proteome</keyword>
<evidence type="ECO:0000313" key="8">
    <source>
        <dbReference type="Proteomes" id="UP001341840"/>
    </source>
</evidence>
<evidence type="ECO:0000256" key="3">
    <source>
        <dbReference type="ARBA" id="ARBA00022692"/>
    </source>
</evidence>
<keyword evidence="5 6" id="KW-0472">Membrane</keyword>
<protein>
    <submittedName>
        <fullName evidence="7">Uncharacterized protein</fullName>
    </submittedName>
</protein>
<evidence type="ECO:0000256" key="1">
    <source>
        <dbReference type="ARBA" id="ARBA00004141"/>
    </source>
</evidence>
<organism evidence="7 8">
    <name type="scientific">Stylosanthes scabra</name>
    <dbReference type="NCBI Taxonomy" id="79078"/>
    <lineage>
        <taxon>Eukaryota</taxon>
        <taxon>Viridiplantae</taxon>
        <taxon>Streptophyta</taxon>
        <taxon>Embryophyta</taxon>
        <taxon>Tracheophyta</taxon>
        <taxon>Spermatophyta</taxon>
        <taxon>Magnoliopsida</taxon>
        <taxon>eudicotyledons</taxon>
        <taxon>Gunneridae</taxon>
        <taxon>Pentapetalae</taxon>
        <taxon>rosids</taxon>
        <taxon>fabids</taxon>
        <taxon>Fabales</taxon>
        <taxon>Fabaceae</taxon>
        <taxon>Papilionoideae</taxon>
        <taxon>50 kb inversion clade</taxon>
        <taxon>dalbergioids sensu lato</taxon>
        <taxon>Dalbergieae</taxon>
        <taxon>Pterocarpus clade</taxon>
        <taxon>Stylosanthes</taxon>
    </lineage>
</organism>
<feature type="transmembrane region" description="Helical" evidence="6">
    <location>
        <begin position="235"/>
        <end position="258"/>
    </location>
</feature>
<comment type="subcellular location">
    <subcellularLocation>
        <location evidence="1">Membrane</location>
        <topology evidence="1">Multi-pass membrane protein</topology>
    </subcellularLocation>
</comment>
<feature type="transmembrane region" description="Helical" evidence="6">
    <location>
        <begin position="156"/>
        <end position="174"/>
    </location>
</feature>
<evidence type="ECO:0000256" key="5">
    <source>
        <dbReference type="ARBA" id="ARBA00023136"/>
    </source>
</evidence>
<evidence type="ECO:0000256" key="4">
    <source>
        <dbReference type="ARBA" id="ARBA00022989"/>
    </source>
</evidence>
<dbReference type="Pfam" id="PF01554">
    <property type="entry name" value="MatE"/>
    <property type="match status" value="1"/>
</dbReference>
<evidence type="ECO:0000256" key="6">
    <source>
        <dbReference type="SAM" id="Phobius"/>
    </source>
</evidence>
<dbReference type="PANTHER" id="PTHR42893">
    <property type="entry name" value="PROTEIN DETOXIFICATION 44, CHLOROPLASTIC-RELATED"/>
    <property type="match status" value="1"/>
</dbReference>
<dbReference type="InterPro" id="IPR044644">
    <property type="entry name" value="DinF-like"/>
</dbReference>
<comment type="similarity">
    <text evidence="2">Belongs to the multi antimicrobial extrusion (MATE) (TC 2.A.66.1) family.</text>
</comment>
<gene>
    <name evidence="7" type="ORF">PIB30_076118</name>
</gene>
<reference evidence="7 8" key="1">
    <citation type="journal article" date="2023" name="Plants (Basel)">
        <title>Bridging the Gap: Combining Genomics and Transcriptomics Approaches to Understand Stylosanthes scabra, an Orphan Legume from the Brazilian Caatinga.</title>
        <authorList>
            <person name="Ferreira-Neto J.R.C."/>
            <person name="da Silva M.D."/>
            <person name="Binneck E."/>
            <person name="de Melo N.F."/>
            <person name="da Silva R.H."/>
            <person name="de Melo A.L.T.M."/>
            <person name="Pandolfi V."/>
            <person name="Bustamante F.O."/>
            <person name="Brasileiro-Vidal A.C."/>
            <person name="Benko-Iseppon A.M."/>
        </authorList>
    </citation>
    <scope>NUCLEOTIDE SEQUENCE [LARGE SCALE GENOMIC DNA]</scope>
    <source>
        <tissue evidence="7">Leaves</tissue>
    </source>
</reference>